<dbReference type="STRING" id="1810919.A0A3D8QMA3"/>
<dbReference type="AlphaFoldDB" id="A0A3D8QMA3"/>
<dbReference type="SUPFAM" id="SSF118310">
    <property type="entry name" value="AN1-like Zinc finger"/>
    <property type="match status" value="1"/>
</dbReference>
<proteinExistence type="predicted"/>
<gene>
    <name evidence="2" type="ORF">DSM5745_10036</name>
</gene>
<protein>
    <recommendedName>
        <fullName evidence="1">Aminoglycoside phosphotransferase domain-containing protein</fullName>
    </recommendedName>
</protein>
<sequence>MSPTAWGTGMWSCDVERCDKPSVRTDGACILCNRHLCATHVDDPYHKCPNWEDAELWCPAASEAEKREVTTLFNKIIVTALLSRASHLRKGVPCSLAKDLKYDPSTRGSVMGGQNIHVEIQFEDGILWLARIRRVNAMSPPLDLRRYILLSEAATLQFLSSETKIPVPRIFDYQFDEGNPIGVGYIIYEKIPGKPLNWPSATTEQKHKIIDQLADIYIELRSRPFDLLGSLDQPGTSHIGPLAGETHTDYKADGQMRPLGPFTNLNDFLRASIEFTLDLIRRGERYASRPIDAFLIHRFLLDSIPALIRQIQPRGTNSNSQLHSKCYLTHADSKGDHVLTDPNHAIAAMIDWEWAHTAPASLAFNSPVMLLPVADFYDGVTQIGEDEEFFAQVLQDKGHPDLAEIVRKGRVLHFFVFCCGYPGDWEGYLGLFGGLRRALDSGGDGELEWEAWREKMLIVYKEDAILRELMAR</sequence>
<dbReference type="Pfam" id="PF01636">
    <property type="entry name" value="APH"/>
    <property type="match status" value="1"/>
</dbReference>
<dbReference type="Proteomes" id="UP000256690">
    <property type="component" value="Unassembled WGS sequence"/>
</dbReference>
<evidence type="ECO:0000313" key="3">
    <source>
        <dbReference type="Proteomes" id="UP000256690"/>
    </source>
</evidence>
<reference evidence="2 3" key="1">
    <citation type="journal article" date="2018" name="IMA Fungus">
        <title>IMA Genome-F 9: Draft genome sequence of Annulohypoxylon stygium, Aspergillus mulundensis, Berkeleyomyces basicola (syn. Thielaviopsis basicola), Ceratocystis smalleyi, two Cercospora beticola strains, Coleophoma cylindrospora, Fusarium fracticaudum, Phialophora cf. hyalina, and Morchella septimelata.</title>
        <authorList>
            <person name="Wingfield B.D."/>
            <person name="Bills G.F."/>
            <person name="Dong Y."/>
            <person name="Huang W."/>
            <person name="Nel W.J."/>
            <person name="Swalarsk-Parry B.S."/>
            <person name="Vaghefi N."/>
            <person name="Wilken P.M."/>
            <person name="An Z."/>
            <person name="de Beer Z.W."/>
            <person name="De Vos L."/>
            <person name="Chen L."/>
            <person name="Duong T.A."/>
            <person name="Gao Y."/>
            <person name="Hammerbacher A."/>
            <person name="Kikkert J.R."/>
            <person name="Li Y."/>
            <person name="Li H."/>
            <person name="Li K."/>
            <person name="Li Q."/>
            <person name="Liu X."/>
            <person name="Ma X."/>
            <person name="Naidoo K."/>
            <person name="Pethybridge S.J."/>
            <person name="Sun J."/>
            <person name="Steenkamp E.T."/>
            <person name="van der Nest M.A."/>
            <person name="van Wyk S."/>
            <person name="Wingfield M.J."/>
            <person name="Xiong C."/>
            <person name="Yue Q."/>
            <person name="Zhang X."/>
        </authorList>
    </citation>
    <scope>NUCLEOTIDE SEQUENCE [LARGE SCALE GENOMIC DNA]</scope>
    <source>
        <strain evidence="2 3">DSM 5745</strain>
    </source>
</reference>
<dbReference type="InterPro" id="IPR002575">
    <property type="entry name" value="Aminoglycoside_PTrfase"/>
</dbReference>
<name>A0A3D8QMA3_9EURO</name>
<dbReference type="SUPFAM" id="SSF56112">
    <property type="entry name" value="Protein kinase-like (PK-like)"/>
    <property type="match status" value="1"/>
</dbReference>
<accession>A0A3D8QMA3</accession>
<dbReference type="PANTHER" id="PTHR21310">
    <property type="entry name" value="AMINOGLYCOSIDE PHOSPHOTRANSFERASE-RELATED-RELATED"/>
    <property type="match status" value="1"/>
</dbReference>
<dbReference type="PANTHER" id="PTHR21310:SF15">
    <property type="entry name" value="AMINOGLYCOSIDE PHOSPHOTRANSFERASE DOMAIN-CONTAINING PROTEIN"/>
    <property type="match status" value="1"/>
</dbReference>
<dbReference type="OrthoDB" id="5327538at2759"/>
<feature type="domain" description="Aminoglycoside phosphotransferase" evidence="1">
    <location>
        <begin position="150"/>
        <end position="360"/>
    </location>
</feature>
<dbReference type="InterPro" id="IPR035896">
    <property type="entry name" value="AN1-like_Znf"/>
</dbReference>
<dbReference type="InterPro" id="IPR011009">
    <property type="entry name" value="Kinase-like_dom_sf"/>
</dbReference>
<organism evidence="2 3">
    <name type="scientific">Aspergillus mulundensis</name>
    <dbReference type="NCBI Taxonomy" id="1810919"/>
    <lineage>
        <taxon>Eukaryota</taxon>
        <taxon>Fungi</taxon>
        <taxon>Dikarya</taxon>
        <taxon>Ascomycota</taxon>
        <taxon>Pezizomycotina</taxon>
        <taxon>Eurotiomycetes</taxon>
        <taxon>Eurotiomycetidae</taxon>
        <taxon>Eurotiales</taxon>
        <taxon>Aspergillaceae</taxon>
        <taxon>Aspergillus</taxon>
        <taxon>Aspergillus subgen. Nidulantes</taxon>
    </lineage>
</organism>
<evidence type="ECO:0000259" key="1">
    <source>
        <dbReference type="Pfam" id="PF01636"/>
    </source>
</evidence>
<dbReference type="GeneID" id="38120406"/>
<keyword evidence="3" id="KW-1185">Reference proteome</keyword>
<dbReference type="RefSeq" id="XP_026599114.1">
    <property type="nucleotide sequence ID" value="XM_026752052.1"/>
</dbReference>
<evidence type="ECO:0000313" key="2">
    <source>
        <dbReference type="EMBL" id="RDW62925.1"/>
    </source>
</evidence>
<dbReference type="InterPro" id="IPR051678">
    <property type="entry name" value="AGP_Transferase"/>
</dbReference>
<dbReference type="EMBL" id="PVWQ01000015">
    <property type="protein sequence ID" value="RDW62925.1"/>
    <property type="molecule type" value="Genomic_DNA"/>
</dbReference>
<comment type="caution">
    <text evidence="2">The sequence shown here is derived from an EMBL/GenBank/DDBJ whole genome shotgun (WGS) entry which is preliminary data.</text>
</comment>